<accession>A0A0W8FEM5</accession>
<evidence type="ECO:0000313" key="1">
    <source>
        <dbReference type="EMBL" id="KUG19349.1"/>
    </source>
</evidence>
<dbReference type="EMBL" id="LNQE01001299">
    <property type="protein sequence ID" value="KUG19349.1"/>
    <property type="molecule type" value="Genomic_DNA"/>
</dbReference>
<reference evidence="1" key="1">
    <citation type="journal article" date="2015" name="Proc. Natl. Acad. Sci. U.S.A.">
        <title>Networks of energetic and metabolic interactions define dynamics in microbial communities.</title>
        <authorList>
            <person name="Embree M."/>
            <person name="Liu J.K."/>
            <person name="Al-Bassam M.M."/>
            <person name="Zengler K."/>
        </authorList>
    </citation>
    <scope>NUCLEOTIDE SEQUENCE</scope>
</reference>
<protein>
    <submittedName>
        <fullName evidence="1">Uncharacterized protein</fullName>
    </submittedName>
</protein>
<organism evidence="1">
    <name type="scientific">hydrocarbon metagenome</name>
    <dbReference type="NCBI Taxonomy" id="938273"/>
    <lineage>
        <taxon>unclassified sequences</taxon>
        <taxon>metagenomes</taxon>
        <taxon>ecological metagenomes</taxon>
    </lineage>
</organism>
<gene>
    <name evidence="1" type="ORF">ASZ90_010938</name>
</gene>
<name>A0A0W8FEM5_9ZZZZ</name>
<comment type="caution">
    <text evidence="1">The sequence shown here is derived from an EMBL/GenBank/DDBJ whole genome shotgun (WGS) entry which is preliminary data.</text>
</comment>
<sequence length="72" mass="8030">MDVLSSDIPMKVEPPPVNVRLSLLDSIPAILMEETPTLPGQSEKIRFGIDIRSWIFIHCACSPFPGLHGRFL</sequence>
<dbReference type="AlphaFoldDB" id="A0A0W8FEM5"/>
<proteinExistence type="predicted"/>